<accession>A0AAD3T7W8</accession>
<feature type="compositionally biased region" description="Basic and acidic residues" evidence="7">
    <location>
        <begin position="251"/>
        <end position="264"/>
    </location>
</feature>
<evidence type="ECO:0000256" key="1">
    <source>
        <dbReference type="ARBA" id="ARBA00004604"/>
    </source>
</evidence>
<feature type="compositionally biased region" description="Basic residues" evidence="7">
    <location>
        <begin position="265"/>
        <end position="278"/>
    </location>
</feature>
<dbReference type="InterPro" id="IPR006984">
    <property type="entry name" value="Fcf1/UTP23"/>
</dbReference>
<dbReference type="SUPFAM" id="SSF88723">
    <property type="entry name" value="PIN domain-like"/>
    <property type="match status" value="1"/>
</dbReference>
<dbReference type="Proteomes" id="UP001279734">
    <property type="component" value="Unassembled WGS sequence"/>
</dbReference>
<comment type="function">
    <text evidence="5">Involved in rRNA-processing and ribosome biogenesis.</text>
</comment>
<dbReference type="GO" id="GO:0006364">
    <property type="term" value="P:rRNA processing"/>
    <property type="evidence" value="ECO:0007669"/>
    <property type="project" value="UniProtKB-KW"/>
</dbReference>
<comment type="similarity">
    <text evidence="6">Belongs to the UTP23/FCF1 family. UTP23 subfamily.</text>
</comment>
<comment type="caution">
    <text evidence="9">The sequence shown here is derived from an EMBL/GenBank/DDBJ whole genome shotgun (WGS) entry which is preliminary data.</text>
</comment>
<gene>
    <name evidence="9" type="ORF">Nepgr_026270</name>
</gene>
<evidence type="ECO:0000256" key="6">
    <source>
        <dbReference type="ARBA" id="ARBA00038503"/>
    </source>
</evidence>
<proteinExistence type="inferred from homology"/>
<evidence type="ECO:0000256" key="5">
    <source>
        <dbReference type="ARBA" id="ARBA00037300"/>
    </source>
</evidence>
<keyword evidence="2" id="KW-0690">Ribosome biogenesis</keyword>
<sequence>MRLKKQKRHRKIVRFYTACFGFREPFKVLCDGTFIHHLVANHISPHDKAISNALGGSVRLFTTRCVAAELKSLGNSHSDSLKAAQNNFKIASCDHEKRKSAVACIMEIIGQGNSEHFFVATQDTDLRKNFQNIPGVPVIFGLRNTLFLEQPSSFQREFVKSVEEERLHMSNFEYKIFKKRVKERLGSDEVEELSNADERDQILEAQDLIKKGNARKRADVRDKVQFKRKKAKGPNPLSCKKKKKPKGPGPDIEKAETISEEGAKRSRSRNRKKPRSIRKLPAADDNDN</sequence>
<evidence type="ECO:0000256" key="4">
    <source>
        <dbReference type="ARBA" id="ARBA00023242"/>
    </source>
</evidence>
<dbReference type="InterPro" id="IPR057776">
    <property type="entry name" value="UTP23_sensor"/>
</dbReference>
<keyword evidence="3" id="KW-0698">rRNA processing</keyword>
<reference evidence="9" key="1">
    <citation type="submission" date="2023-05" db="EMBL/GenBank/DDBJ databases">
        <title>Nepenthes gracilis genome sequencing.</title>
        <authorList>
            <person name="Fukushima K."/>
        </authorList>
    </citation>
    <scope>NUCLEOTIDE SEQUENCE</scope>
    <source>
        <strain evidence="9">SING2019-196</strain>
    </source>
</reference>
<dbReference type="FunFam" id="3.40.50.1010:FF:000006">
    <property type="entry name" value="rRNA-processing protein UTP23 homolog"/>
    <property type="match status" value="1"/>
</dbReference>
<dbReference type="AlphaFoldDB" id="A0AAD3T7W8"/>
<protein>
    <recommendedName>
        <fullName evidence="8">UTP23 sensor motif region domain-containing protein</fullName>
    </recommendedName>
</protein>
<dbReference type="Pfam" id="PF04900">
    <property type="entry name" value="Fcf1"/>
    <property type="match status" value="1"/>
</dbReference>
<feature type="region of interest" description="Disordered" evidence="7">
    <location>
        <begin position="213"/>
        <end position="288"/>
    </location>
</feature>
<organism evidence="9 10">
    <name type="scientific">Nepenthes gracilis</name>
    <name type="common">Slender pitcher plant</name>
    <dbReference type="NCBI Taxonomy" id="150966"/>
    <lineage>
        <taxon>Eukaryota</taxon>
        <taxon>Viridiplantae</taxon>
        <taxon>Streptophyta</taxon>
        <taxon>Embryophyta</taxon>
        <taxon>Tracheophyta</taxon>
        <taxon>Spermatophyta</taxon>
        <taxon>Magnoliopsida</taxon>
        <taxon>eudicotyledons</taxon>
        <taxon>Gunneridae</taxon>
        <taxon>Pentapetalae</taxon>
        <taxon>Caryophyllales</taxon>
        <taxon>Nepenthaceae</taxon>
        <taxon>Nepenthes</taxon>
    </lineage>
</organism>
<dbReference type="GO" id="GO:0032040">
    <property type="term" value="C:small-subunit processome"/>
    <property type="evidence" value="ECO:0007669"/>
    <property type="project" value="InterPro"/>
</dbReference>
<dbReference type="CDD" id="cd08553">
    <property type="entry name" value="PIN_Fcf1-like"/>
    <property type="match status" value="1"/>
</dbReference>
<evidence type="ECO:0000256" key="3">
    <source>
        <dbReference type="ARBA" id="ARBA00022552"/>
    </source>
</evidence>
<dbReference type="InterPro" id="IPR029060">
    <property type="entry name" value="PIN-like_dom_sf"/>
</dbReference>
<evidence type="ECO:0000313" key="10">
    <source>
        <dbReference type="Proteomes" id="UP001279734"/>
    </source>
</evidence>
<evidence type="ECO:0000256" key="7">
    <source>
        <dbReference type="SAM" id="MobiDB-lite"/>
    </source>
</evidence>
<dbReference type="PANTHER" id="PTHR12416">
    <property type="entry name" value="RRNA-PROCESSING PROTEIN UTP23 HOMOLOG"/>
    <property type="match status" value="1"/>
</dbReference>
<keyword evidence="10" id="KW-1185">Reference proteome</keyword>
<dbReference type="EMBL" id="BSYO01000028">
    <property type="protein sequence ID" value="GMH24427.1"/>
    <property type="molecule type" value="Genomic_DNA"/>
</dbReference>
<comment type="subcellular location">
    <subcellularLocation>
        <location evidence="1">Nucleus</location>
        <location evidence="1">Nucleolus</location>
    </subcellularLocation>
</comment>
<feature type="domain" description="UTP23 sensor motif region" evidence="8">
    <location>
        <begin position="226"/>
        <end position="244"/>
    </location>
</feature>
<name>A0AAD3T7W8_NEPGR</name>
<dbReference type="Pfam" id="PF24779">
    <property type="entry name" value="UTP23_sensor"/>
    <property type="match status" value="1"/>
</dbReference>
<evidence type="ECO:0000259" key="8">
    <source>
        <dbReference type="Pfam" id="PF24779"/>
    </source>
</evidence>
<feature type="compositionally biased region" description="Basic and acidic residues" evidence="7">
    <location>
        <begin position="213"/>
        <end position="225"/>
    </location>
</feature>
<keyword evidence="4" id="KW-0539">Nucleus</keyword>
<evidence type="ECO:0000313" key="9">
    <source>
        <dbReference type="EMBL" id="GMH24427.1"/>
    </source>
</evidence>
<evidence type="ECO:0000256" key="2">
    <source>
        <dbReference type="ARBA" id="ARBA00022517"/>
    </source>
</evidence>
<dbReference type="Gene3D" id="3.40.50.1010">
    <property type="entry name" value="5'-nuclease"/>
    <property type="match status" value="1"/>
</dbReference>